<evidence type="ECO:0000259" key="2">
    <source>
        <dbReference type="Pfam" id="PF07859"/>
    </source>
</evidence>
<name>A0A8H5N8A9_9HYPO</name>
<keyword evidence="4" id="KW-1185">Reference proteome</keyword>
<keyword evidence="1" id="KW-0378">Hydrolase</keyword>
<reference evidence="3 4" key="1">
    <citation type="submission" date="2020-05" db="EMBL/GenBank/DDBJ databases">
        <title>Identification and distribution of gene clusters putatively required for synthesis of sphingolipid metabolism inhibitors in phylogenetically diverse species of the filamentous fungus Fusarium.</title>
        <authorList>
            <person name="Kim H.-S."/>
            <person name="Busman M."/>
            <person name="Brown D.W."/>
            <person name="Divon H."/>
            <person name="Uhlig S."/>
            <person name="Proctor R.H."/>
        </authorList>
    </citation>
    <scope>NUCLEOTIDE SEQUENCE [LARGE SCALE GENOMIC DNA]</scope>
    <source>
        <strain evidence="3 4">NRRL 13617</strain>
    </source>
</reference>
<comment type="caution">
    <text evidence="3">The sequence shown here is derived from an EMBL/GenBank/DDBJ whole genome shotgun (WGS) entry which is preliminary data.</text>
</comment>
<dbReference type="InterPro" id="IPR029058">
    <property type="entry name" value="AB_hydrolase_fold"/>
</dbReference>
<sequence>MGLARMSRREGALPQFSITSEFAAFKSPFYARNRGHYSDTGTNLAVKVIRNNKLRQMNKEGELDYIESMSPWAMWLRVPILRGVANAFATYSNWNALRPSRAIWLNSTLGAKTQRQAIKVDVYEPLNQGHCTYRRPAIINFHGGGVTVGRGTDDATWASHLVTNMGATVFSIYAQADVLGIDSNHLAISGFSAGGGLGLAAWALLNNAEEWGYKIPLPIPKITGLALFYPSLDQTVPKARKREGLPRQDLLLPKGLTDIFDAAYLKPVPISERGDIRLSPSRMPDDLLERLPPVYLCLCEHDILAAEGVAFSKRLEDHSIEIYVRIIPGARHGWDNAPTPADTVAKAYNEASKLIKDWLE</sequence>
<feature type="domain" description="Alpha/beta hydrolase fold-3" evidence="2">
    <location>
        <begin position="173"/>
        <end position="334"/>
    </location>
</feature>
<accession>A0A8H5N8A9</accession>
<dbReference type="OrthoDB" id="433474at2759"/>
<dbReference type="Proteomes" id="UP000582016">
    <property type="component" value="Unassembled WGS sequence"/>
</dbReference>
<dbReference type="InterPro" id="IPR013094">
    <property type="entry name" value="AB_hydrolase_3"/>
</dbReference>
<dbReference type="SUPFAM" id="SSF53474">
    <property type="entry name" value="alpha/beta-Hydrolases"/>
    <property type="match status" value="1"/>
</dbReference>
<dbReference type="InterPro" id="IPR050300">
    <property type="entry name" value="GDXG_lipolytic_enzyme"/>
</dbReference>
<gene>
    <name evidence="3" type="ORF">FPHYL_7982</name>
</gene>
<dbReference type="AlphaFoldDB" id="A0A8H5N8A9"/>
<dbReference type="PANTHER" id="PTHR48081:SF8">
    <property type="entry name" value="ALPHA_BETA HYDROLASE FOLD-3 DOMAIN-CONTAINING PROTEIN-RELATED"/>
    <property type="match status" value="1"/>
</dbReference>
<organism evidence="3 4">
    <name type="scientific">Fusarium phyllophilum</name>
    <dbReference type="NCBI Taxonomy" id="47803"/>
    <lineage>
        <taxon>Eukaryota</taxon>
        <taxon>Fungi</taxon>
        <taxon>Dikarya</taxon>
        <taxon>Ascomycota</taxon>
        <taxon>Pezizomycotina</taxon>
        <taxon>Sordariomycetes</taxon>
        <taxon>Hypocreomycetidae</taxon>
        <taxon>Hypocreales</taxon>
        <taxon>Nectriaceae</taxon>
        <taxon>Fusarium</taxon>
        <taxon>Fusarium fujikuroi species complex</taxon>
    </lineage>
</organism>
<evidence type="ECO:0000313" key="4">
    <source>
        <dbReference type="Proteomes" id="UP000582016"/>
    </source>
</evidence>
<dbReference type="GO" id="GO:0016787">
    <property type="term" value="F:hydrolase activity"/>
    <property type="evidence" value="ECO:0007669"/>
    <property type="project" value="UniProtKB-KW"/>
</dbReference>
<dbReference type="PANTHER" id="PTHR48081">
    <property type="entry name" value="AB HYDROLASE SUPERFAMILY PROTEIN C4A8.06C"/>
    <property type="match status" value="1"/>
</dbReference>
<evidence type="ECO:0000313" key="3">
    <source>
        <dbReference type="EMBL" id="KAF5556387.1"/>
    </source>
</evidence>
<evidence type="ECO:0000256" key="1">
    <source>
        <dbReference type="ARBA" id="ARBA00022801"/>
    </source>
</evidence>
<dbReference type="Pfam" id="PF07859">
    <property type="entry name" value="Abhydrolase_3"/>
    <property type="match status" value="1"/>
</dbReference>
<dbReference type="EMBL" id="JAAOAQ010000289">
    <property type="protein sequence ID" value="KAF5556387.1"/>
    <property type="molecule type" value="Genomic_DNA"/>
</dbReference>
<proteinExistence type="predicted"/>
<protein>
    <submittedName>
        <fullName evidence="3">Lipase</fullName>
    </submittedName>
</protein>
<dbReference type="Gene3D" id="3.40.50.1820">
    <property type="entry name" value="alpha/beta hydrolase"/>
    <property type="match status" value="2"/>
</dbReference>